<feature type="signal peptide" evidence="1">
    <location>
        <begin position="1"/>
        <end position="17"/>
    </location>
</feature>
<feature type="chain" id="PRO_5018279848" description="Secreted protein" evidence="1">
    <location>
        <begin position="18"/>
        <end position="122"/>
    </location>
</feature>
<protein>
    <recommendedName>
        <fullName evidence="4">Secreted protein</fullName>
    </recommendedName>
</protein>
<sequence length="122" mass="13607">MIIILLLLLRLLSLVLSLLFLLSSAPPSTSSSLSPSPPSFSCVFLLCRPPSQLPSSCYHGNIFLERLRVLRSGERTKKLAFDLIYQGDLDIAQFGCLRNRSSLSFYSSFETVSATSQRYARN</sequence>
<accession>A0A3P7PHV6</accession>
<reference evidence="2 3" key="1">
    <citation type="submission" date="2018-11" db="EMBL/GenBank/DDBJ databases">
        <authorList>
            <consortium name="Pathogen Informatics"/>
        </authorList>
    </citation>
    <scope>NUCLEOTIDE SEQUENCE [LARGE SCALE GENOMIC DNA]</scope>
</reference>
<name>A0A3P7PHV6_DIBLA</name>
<keyword evidence="1" id="KW-0732">Signal</keyword>
<evidence type="ECO:0008006" key="4">
    <source>
        <dbReference type="Google" id="ProtNLM"/>
    </source>
</evidence>
<dbReference type="EMBL" id="UYRU01070331">
    <property type="protein sequence ID" value="VDN19612.1"/>
    <property type="molecule type" value="Genomic_DNA"/>
</dbReference>
<organism evidence="2 3">
    <name type="scientific">Dibothriocephalus latus</name>
    <name type="common">Fish tapeworm</name>
    <name type="synonym">Diphyllobothrium latum</name>
    <dbReference type="NCBI Taxonomy" id="60516"/>
    <lineage>
        <taxon>Eukaryota</taxon>
        <taxon>Metazoa</taxon>
        <taxon>Spiralia</taxon>
        <taxon>Lophotrochozoa</taxon>
        <taxon>Platyhelminthes</taxon>
        <taxon>Cestoda</taxon>
        <taxon>Eucestoda</taxon>
        <taxon>Diphyllobothriidea</taxon>
        <taxon>Diphyllobothriidae</taxon>
        <taxon>Dibothriocephalus</taxon>
    </lineage>
</organism>
<proteinExistence type="predicted"/>
<gene>
    <name evidence="2" type="ORF">DILT_LOCUS13455</name>
</gene>
<dbReference type="Proteomes" id="UP000281553">
    <property type="component" value="Unassembled WGS sequence"/>
</dbReference>
<evidence type="ECO:0000256" key="1">
    <source>
        <dbReference type="SAM" id="SignalP"/>
    </source>
</evidence>
<evidence type="ECO:0000313" key="3">
    <source>
        <dbReference type="Proteomes" id="UP000281553"/>
    </source>
</evidence>
<dbReference type="AlphaFoldDB" id="A0A3P7PHV6"/>
<evidence type="ECO:0000313" key="2">
    <source>
        <dbReference type="EMBL" id="VDN19612.1"/>
    </source>
</evidence>
<keyword evidence="3" id="KW-1185">Reference proteome</keyword>